<dbReference type="PANTHER" id="PTHR43401:SF2">
    <property type="entry name" value="L-THREONINE 3-DEHYDROGENASE"/>
    <property type="match status" value="1"/>
</dbReference>
<evidence type="ECO:0000313" key="5">
    <source>
        <dbReference type="EMBL" id="GAI46644.1"/>
    </source>
</evidence>
<accession>X1QTP4</accession>
<dbReference type="GO" id="GO:0016491">
    <property type="term" value="F:oxidoreductase activity"/>
    <property type="evidence" value="ECO:0007669"/>
    <property type="project" value="UniProtKB-KW"/>
</dbReference>
<comment type="caution">
    <text evidence="5">The sequence shown here is derived from an EMBL/GenBank/DDBJ whole genome shotgun (WGS) entry which is preliminary data.</text>
</comment>
<dbReference type="GO" id="GO:0008270">
    <property type="term" value="F:zinc ion binding"/>
    <property type="evidence" value="ECO:0007669"/>
    <property type="project" value="InterPro"/>
</dbReference>
<evidence type="ECO:0000256" key="2">
    <source>
        <dbReference type="ARBA" id="ARBA00022833"/>
    </source>
</evidence>
<dbReference type="PROSITE" id="PS00059">
    <property type="entry name" value="ADH_ZINC"/>
    <property type="match status" value="1"/>
</dbReference>
<keyword evidence="2" id="KW-0862">Zinc</keyword>
<name>X1QTP4_9ZZZZ</name>
<evidence type="ECO:0000256" key="1">
    <source>
        <dbReference type="ARBA" id="ARBA00022723"/>
    </source>
</evidence>
<gene>
    <name evidence="5" type="ORF">S06H3_63450</name>
</gene>
<dbReference type="PANTHER" id="PTHR43401">
    <property type="entry name" value="L-THREONINE 3-DEHYDROGENASE"/>
    <property type="match status" value="1"/>
</dbReference>
<evidence type="ECO:0000259" key="4">
    <source>
        <dbReference type="Pfam" id="PF08240"/>
    </source>
</evidence>
<dbReference type="Gene3D" id="3.90.180.10">
    <property type="entry name" value="Medium-chain alcohol dehydrogenases, catalytic domain"/>
    <property type="match status" value="1"/>
</dbReference>
<dbReference type="Pfam" id="PF08240">
    <property type="entry name" value="ADH_N"/>
    <property type="match status" value="1"/>
</dbReference>
<keyword evidence="1" id="KW-0479">Metal-binding</keyword>
<dbReference type="InterPro" id="IPR013154">
    <property type="entry name" value="ADH-like_N"/>
</dbReference>
<protein>
    <recommendedName>
        <fullName evidence="4">Alcohol dehydrogenase-like N-terminal domain-containing protein</fullName>
    </recommendedName>
</protein>
<feature type="domain" description="Alcohol dehydrogenase-like N-terminal" evidence="4">
    <location>
        <begin position="24"/>
        <end position="101"/>
    </location>
</feature>
<dbReference type="EMBL" id="BARV01042087">
    <property type="protein sequence ID" value="GAI46644.1"/>
    <property type="molecule type" value="Genomic_DNA"/>
</dbReference>
<dbReference type="SUPFAM" id="SSF50129">
    <property type="entry name" value="GroES-like"/>
    <property type="match status" value="1"/>
</dbReference>
<sequence>MKGVIIKAPRRLEIKEFNIPKIGRTDLLVKIRASSLCGTDLDIYSGKFKWNYPTRVGHEFSGEVVKTGEDVKLFKKGDRVVGENVIGCGKCPICRTGSYNLS</sequence>
<dbReference type="AlphaFoldDB" id="X1QTP4"/>
<proteinExistence type="predicted"/>
<dbReference type="InterPro" id="IPR050129">
    <property type="entry name" value="Zn_alcohol_dh"/>
</dbReference>
<reference evidence="5" key="1">
    <citation type="journal article" date="2014" name="Front. Microbiol.">
        <title>High frequency of phylogenetically diverse reductive dehalogenase-homologous genes in deep subseafloor sedimentary metagenomes.</title>
        <authorList>
            <person name="Kawai M."/>
            <person name="Futagami T."/>
            <person name="Toyoda A."/>
            <person name="Takaki Y."/>
            <person name="Nishi S."/>
            <person name="Hori S."/>
            <person name="Arai W."/>
            <person name="Tsubouchi T."/>
            <person name="Morono Y."/>
            <person name="Uchiyama I."/>
            <person name="Ito T."/>
            <person name="Fujiyama A."/>
            <person name="Inagaki F."/>
            <person name="Takami H."/>
        </authorList>
    </citation>
    <scope>NUCLEOTIDE SEQUENCE</scope>
    <source>
        <strain evidence="5">Expedition CK06-06</strain>
    </source>
</reference>
<keyword evidence="3" id="KW-0560">Oxidoreductase</keyword>
<evidence type="ECO:0000256" key="3">
    <source>
        <dbReference type="ARBA" id="ARBA00023002"/>
    </source>
</evidence>
<dbReference type="InterPro" id="IPR002328">
    <property type="entry name" value="ADH_Zn_CS"/>
</dbReference>
<dbReference type="InterPro" id="IPR011032">
    <property type="entry name" value="GroES-like_sf"/>
</dbReference>
<organism evidence="5">
    <name type="scientific">marine sediment metagenome</name>
    <dbReference type="NCBI Taxonomy" id="412755"/>
    <lineage>
        <taxon>unclassified sequences</taxon>
        <taxon>metagenomes</taxon>
        <taxon>ecological metagenomes</taxon>
    </lineage>
</organism>